<proteinExistence type="predicted"/>
<dbReference type="Pfam" id="PF13946">
    <property type="entry name" value="DUF4214"/>
    <property type="match status" value="1"/>
</dbReference>
<dbReference type="OrthoDB" id="7748064at2"/>
<dbReference type="PROSITE" id="PS00330">
    <property type="entry name" value="HEMOLYSIN_CALCIUM"/>
    <property type="match status" value="1"/>
</dbReference>
<organism evidence="2 3">
    <name type="scientific">Marivita hallyeonensis</name>
    <dbReference type="NCBI Taxonomy" id="996342"/>
    <lineage>
        <taxon>Bacteria</taxon>
        <taxon>Pseudomonadati</taxon>
        <taxon>Pseudomonadota</taxon>
        <taxon>Alphaproteobacteria</taxon>
        <taxon>Rhodobacterales</taxon>
        <taxon>Roseobacteraceae</taxon>
        <taxon>Marivita</taxon>
    </lineage>
</organism>
<dbReference type="AlphaFoldDB" id="A0A1M5TPS1"/>
<dbReference type="InterPro" id="IPR038255">
    <property type="entry name" value="PBS_linker_sf"/>
</dbReference>
<sequence>MPFRLESGQFGSTFFINIVADQALPAGTTFETLIRGLVNATPVPGVAPAPYVGIVDNDATLTSSQVTETGDFFFDSTTGILGDGASPGDVLYAYEFSVNRPGFWDIDSFEVILNNTGVVNTIVNISQQLSFGAPTTDMTPTDGPDMLVGTDGPDTLFGQQGNDTLQGDEGNDTIQGGAGVDTAKYSGPQNSHTIVITPSSITVEDRRVDGDGTDTISGIERLKFEGETTIPAFDFASFGGAGQLTAEELELIIELYIAYFNRAPDAVGLNFWATAFANGVSLKEMAELFAPQPETVAAYPPGTSTLDFATVVYNNVLGRTPDAEGLAFWANALESGGVTRDSFILEVINGAKAPIPPDVGPDFIAQQEADRIYLETKTDIGAYFAVHLGMSDTDHAKTVMDLFDGFAITEVDARDAADTFYADALDPTTGEFLLQVVGVVTDDFDLASVI</sequence>
<dbReference type="InterPro" id="IPR001343">
    <property type="entry name" value="Hemolysn_Ca-bd"/>
</dbReference>
<dbReference type="InterPro" id="IPR025282">
    <property type="entry name" value="DUF4214"/>
</dbReference>
<name>A0A1M5TPS1_9RHOB</name>
<dbReference type="Pfam" id="PF00353">
    <property type="entry name" value="HemolysinCabind"/>
    <property type="match status" value="1"/>
</dbReference>
<dbReference type="GO" id="GO:0005509">
    <property type="term" value="F:calcium ion binding"/>
    <property type="evidence" value="ECO:0007669"/>
    <property type="project" value="InterPro"/>
</dbReference>
<reference evidence="2 3" key="1">
    <citation type="submission" date="2016-11" db="EMBL/GenBank/DDBJ databases">
        <authorList>
            <person name="Jaros S."/>
            <person name="Januszkiewicz K."/>
            <person name="Wedrychowicz H."/>
        </authorList>
    </citation>
    <scope>NUCLEOTIDE SEQUENCE [LARGE SCALE GENOMIC DNA]</scope>
    <source>
        <strain evidence="2 3">DSM 29431</strain>
    </source>
</reference>
<feature type="domain" description="DUF4214" evidence="1">
    <location>
        <begin position="289"/>
        <end position="345"/>
    </location>
</feature>
<dbReference type="SUPFAM" id="SSF51120">
    <property type="entry name" value="beta-Roll"/>
    <property type="match status" value="1"/>
</dbReference>
<dbReference type="RefSeq" id="WP_072777673.1">
    <property type="nucleotide sequence ID" value="NZ_FQXC01000003.1"/>
</dbReference>
<evidence type="ECO:0000259" key="1">
    <source>
        <dbReference type="Pfam" id="PF13946"/>
    </source>
</evidence>
<accession>A0A1M5TPS1</accession>
<dbReference type="Proteomes" id="UP000184221">
    <property type="component" value="Unassembled WGS sequence"/>
</dbReference>
<dbReference type="PRINTS" id="PR00313">
    <property type="entry name" value="CABNDNGRPT"/>
</dbReference>
<dbReference type="EMBL" id="FQXC01000003">
    <property type="protein sequence ID" value="SHH52393.1"/>
    <property type="molecule type" value="Genomic_DNA"/>
</dbReference>
<keyword evidence="3" id="KW-1185">Reference proteome</keyword>
<evidence type="ECO:0000313" key="3">
    <source>
        <dbReference type="Proteomes" id="UP000184221"/>
    </source>
</evidence>
<protein>
    <recommendedName>
        <fullName evidence="1">DUF4214 domain-containing protein</fullName>
    </recommendedName>
</protein>
<dbReference type="InterPro" id="IPR011049">
    <property type="entry name" value="Serralysin-like_metalloprot_C"/>
</dbReference>
<gene>
    <name evidence="2" type="ORF">SAMN05443551_2305</name>
</gene>
<evidence type="ECO:0000313" key="2">
    <source>
        <dbReference type="EMBL" id="SHH52393.1"/>
    </source>
</evidence>
<dbReference type="Gene3D" id="1.10.3130.20">
    <property type="entry name" value="Phycobilisome linker domain"/>
    <property type="match status" value="1"/>
</dbReference>
<dbReference type="STRING" id="996342.SAMN05443551_2305"/>
<dbReference type="InterPro" id="IPR018511">
    <property type="entry name" value="Hemolysin-typ_Ca-bd_CS"/>
</dbReference>
<dbReference type="Gene3D" id="2.150.10.10">
    <property type="entry name" value="Serralysin-like metalloprotease, C-terminal"/>
    <property type="match status" value="1"/>
</dbReference>